<evidence type="ECO:0000313" key="4">
    <source>
        <dbReference type="Proteomes" id="UP001367508"/>
    </source>
</evidence>
<comment type="caution">
    <text evidence="3">The sequence shown here is derived from an EMBL/GenBank/DDBJ whole genome shotgun (WGS) entry which is preliminary data.</text>
</comment>
<evidence type="ECO:0000256" key="2">
    <source>
        <dbReference type="SAM" id="MobiDB-lite"/>
    </source>
</evidence>
<dbReference type="Proteomes" id="UP001367508">
    <property type="component" value="Unassembled WGS sequence"/>
</dbReference>
<dbReference type="EMBL" id="JAYMYQ010000001">
    <property type="protein sequence ID" value="KAK7359771.1"/>
    <property type="molecule type" value="Genomic_DNA"/>
</dbReference>
<dbReference type="PANTHER" id="PTHR31071:SF14">
    <property type="entry name" value="BZIP DOMAIN-CONTAINING PROTEIN"/>
    <property type="match status" value="1"/>
</dbReference>
<organism evidence="3 4">
    <name type="scientific">Canavalia gladiata</name>
    <name type="common">Sword bean</name>
    <name type="synonym">Dolichos gladiatus</name>
    <dbReference type="NCBI Taxonomy" id="3824"/>
    <lineage>
        <taxon>Eukaryota</taxon>
        <taxon>Viridiplantae</taxon>
        <taxon>Streptophyta</taxon>
        <taxon>Embryophyta</taxon>
        <taxon>Tracheophyta</taxon>
        <taxon>Spermatophyta</taxon>
        <taxon>Magnoliopsida</taxon>
        <taxon>eudicotyledons</taxon>
        <taxon>Gunneridae</taxon>
        <taxon>Pentapetalae</taxon>
        <taxon>rosids</taxon>
        <taxon>fabids</taxon>
        <taxon>Fabales</taxon>
        <taxon>Fabaceae</taxon>
        <taxon>Papilionoideae</taxon>
        <taxon>50 kb inversion clade</taxon>
        <taxon>NPAAA clade</taxon>
        <taxon>indigoferoid/millettioid clade</taxon>
        <taxon>Phaseoleae</taxon>
        <taxon>Canavalia</taxon>
    </lineage>
</organism>
<protein>
    <submittedName>
        <fullName evidence="3">Uncharacterized protein</fullName>
    </submittedName>
</protein>
<dbReference type="InterPro" id="IPR043424">
    <property type="entry name" value="BLT-like"/>
</dbReference>
<evidence type="ECO:0000256" key="1">
    <source>
        <dbReference type="SAM" id="Coils"/>
    </source>
</evidence>
<evidence type="ECO:0000313" key="3">
    <source>
        <dbReference type="EMBL" id="KAK7359771.1"/>
    </source>
</evidence>
<proteinExistence type="predicted"/>
<dbReference type="AlphaFoldDB" id="A0AAN9MTN3"/>
<keyword evidence="1" id="KW-0175">Coiled coil</keyword>
<dbReference type="PANTHER" id="PTHR31071">
    <property type="entry name" value="GB|AAF24581.1"/>
    <property type="match status" value="1"/>
</dbReference>
<keyword evidence="4" id="KW-1185">Reference proteome</keyword>
<accession>A0AAN9MTN3</accession>
<feature type="coiled-coil region" evidence="1">
    <location>
        <begin position="269"/>
        <end position="314"/>
    </location>
</feature>
<reference evidence="3 4" key="1">
    <citation type="submission" date="2024-01" db="EMBL/GenBank/DDBJ databases">
        <title>The genomes of 5 underutilized Papilionoideae crops provide insights into root nodulation and disease resistanc.</title>
        <authorList>
            <person name="Jiang F."/>
        </authorList>
    </citation>
    <scope>NUCLEOTIDE SEQUENCE [LARGE SCALE GENOMIC DNA]</scope>
    <source>
        <strain evidence="3">LVBAO_FW01</strain>
        <tissue evidence="3">Leaves</tissue>
    </source>
</reference>
<sequence>MSMKLSFFSAVHSEQQQHVRACKLHRPLRIQSIIHRRKHRNSAVAAAVVLREVHHKGFAGNSSRTVNFWDGFYKREVSARKLAAGLWRSWFMEVSGSTCSFSSSMSKLRKSVLHLQKKKKILKLRCNSFAEEMRVTEKDVIELTMPGCSYNKGYCGEEFHSSLISLRFLERKLANGSVKKVFPKSHNSGEKFKETNDKLRKPITILRSRKGLRRREFESSMPRLKDSKEVMTTKRNLALKEASEKFTQIHSRKLLEDKKLVDDDHNSVVTTLLEELFQAQRLINKLKAEKRSLKKKVEQSLQNCEEEKIFWKQRERQKIEAMFDDLEYKLASERRSRESIELLNTKLVHELSEANLLTKQFMANYEKEKKDKELIEKVCNELATQIGEDKAKLKAITHKSIKICEEVEEERKMMQMTEEWREGRAHMKLVDAQLFLEEKYDQMAKLIAFLRMFFISKGTEVDTKELEGVELIKQAVESVNIQRIVELSYNFSKSENIFPTFETFDAEGFNQNSILHQSIQSSTVEDLVNEAESSEKACLEFLKTGVNRVCSISAGQSSLKSASPASKRRTITLSSKSSQHKTTRLRNSTDNMNPHIRREMKGCIEWPRGIPKANSKGINLEEKMKNQISQLQRMLKLKT</sequence>
<feature type="region of interest" description="Disordered" evidence="2">
    <location>
        <begin position="561"/>
        <end position="594"/>
    </location>
</feature>
<name>A0AAN9MTN3_CANGL</name>
<gene>
    <name evidence="3" type="ORF">VNO77_01736</name>
</gene>